<dbReference type="Gene3D" id="3.30.70.270">
    <property type="match status" value="1"/>
</dbReference>
<evidence type="ECO:0000313" key="3">
    <source>
        <dbReference type="Proteomes" id="UP000472262"/>
    </source>
</evidence>
<dbReference type="Pfam" id="PF17919">
    <property type="entry name" value="RT_RNaseH_2"/>
    <property type="match status" value="1"/>
</dbReference>
<dbReference type="PANTHER" id="PTHR33064:SF37">
    <property type="entry name" value="RIBONUCLEASE H"/>
    <property type="match status" value="1"/>
</dbReference>
<reference evidence="2" key="1">
    <citation type="submission" date="2025-08" db="UniProtKB">
        <authorList>
            <consortium name="Ensembl"/>
        </authorList>
    </citation>
    <scope>IDENTIFICATION</scope>
</reference>
<keyword evidence="3" id="KW-1185">Reference proteome</keyword>
<dbReference type="OMA" id="ENCAWIS"/>
<dbReference type="PANTHER" id="PTHR33064">
    <property type="entry name" value="POL PROTEIN"/>
    <property type="match status" value="1"/>
</dbReference>
<dbReference type="InParanoid" id="A0A672RNN2"/>
<dbReference type="Proteomes" id="UP000472262">
    <property type="component" value="Unassembled WGS sequence"/>
</dbReference>
<dbReference type="InterPro" id="IPR043502">
    <property type="entry name" value="DNA/RNA_pol_sf"/>
</dbReference>
<name>A0A672RNN2_SINGR</name>
<evidence type="ECO:0000313" key="2">
    <source>
        <dbReference type="Ensembl" id="ENSSGRP00000090997.1"/>
    </source>
</evidence>
<protein>
    <recommendedName>
        <fullName evidence="1">Reverse transcriptase/retrotransposon-derived protein RNase H-like domain-containing protein</fullName>
    </recommendedName>
</protein>
<dbReference type="AlphaFoldDB" id="A0A672RNN2"/>
<dbReference type="InterPro" id="IPR051320">
    <property type="entry name" value="Viral_Replic_Matur_Polypro"/>
</dbReference>
<evidence type="ECO:0000259" key="1">
    <source>
        <dbReference type="Pfam" id="PF17919"/>
    </source>
</evidence>
<dbReference type="Ensembl" id="ENSSGRT00000096848.1">
    <property type="protein sequence ID" value="ENSSGRP00000090997.1"/>
    <property type="gene ID" value="ENSSGRG00000045619.1"/>
</dbReference>
<dbReference type="SUPFAM" id="SSF56672">
    <property type="entry name" value="DNA/RNA polymerases"/>
    <property type="match status" value="1"/>
</dbReference>
<sequence>MRNATVFSQIDLASAHHHSFDRSSIRYLGHIITKEGLCPNPDHIKAITDAPVPADLQVLRSFLGLTSWFSKLIPNDATVVEPLRDLFFKDLKEILATSATLTLFDPRLPTLVSTDTSDYGLGGVLSQLQTDNTECIVAFPSCTLSAVERKYSIVEKEALACVWAPTKLPVCNLLSSITGCGGYHRTVQERETGLPFCYVLGGLF</sequence>
<accession>A0A672RNN2</accession>
<dbReference type="InterPro" id="IPR043128">
    <property type="entry name" value="Rev_trsase/Diguanyl_cyclase"/>
</dbReference>
<feature type="domain" description="Reverse transcriptase/retrotransposon-derived protein RNase H-like" evidence="1">
    <location>
        <begin position="87"/>
        <end position="167"/>
    </location>
</feature>
<proteinExistence type="predicted"/>
<dbReference type="InterPro" id="IPR041577">
    <property type="entry name" value="RT_RNaseH_2"/>
</dbReference>
<reference evidence="2" key="2">
    <citation type="submission" date="2025-09" db="UniProtKB">
        <authorList>
            <consortium name="Ensembl"/>
        </authorList>
    </citation>
    <scope>IDENTIFICATION</scope>
</reference>
<organism evidence="2 3">
    <name type="scientific">Sinocyclocheilus grahami</name>
    <name type="common">Dianchi golden-line fish</name>
    <name type="synonym">Barbus grahami</name>
    <dbReference type="NCBI Taxonomy" id="75366"/>
    <lineage>
        <taxon>Eukaryota</taxon>
        <taxon>Metazoa</taxon>
        <taxon>Chordata</taxon>
        <taxon>Craniata</taxon>
        <taxon>Vertebrata</taxon>
        <taxon>Euteleostomi</taxon>
        <taxon>Actinopterygii</taxon>
        <taxon>Neopterygii</taxon>
        <taxon>Teleostei</taxon>
        <taxon>Ostariophysi</taxon>
        <taxon>Cypriniformes</taxon>
        <taxon>Cyprinidae</taxon>
        <taxon>Cyprininae</taxon>
        <taxon>Sinocyclocheilus</taxon>
    </lineage>
</organism>